<name>A0ABP1R813_9HEXA</name>
<dbReference type="HAMAP" id="MF_03010">
    <property type="entry name" value="eIF3k"/>
    <property type="match status" value="1"/>
</dbReference>
<keyword evidence="5" id="KW-1185">Reference proteome</keyword>
<comment type="similarity">
    <text evidence="1">Belongs to the eIF-3 subunit K family.</text>
</comment>
<evidence type="ECO:0000259" key="3">
    <source>
        <dbReference type="Pfam" id="PF10075"/>
    </source>
</evidence>
<dbReference type="Pfam" id="PF08939">
    <property type="entry name" value="Bles03"/>
    <property type="match status" value="1"/>
</dbReference>
<dbReference type="Gene3D" id="1.25.40.250">
    <property type="entry name" value="ARM repeat, domain 1"/>
    <property type="match status" value="1"/>
</dbReference>
<dbReference type="PANTHER" id="PTHR13022">
    <property type="entry name" value="EUKARYOTIC TRANSLATION INITIATION FACTOR 3 SUBUNIT 11"/>
    <property type="match status" value="1"/>
</dbReference>
<evidence type="ECO:0000313" key="4">
    <source>
        <dbReference type="EMBL" id="CAL8118681.1"/>
    </source>
</evidence>
<keyword evidence="1" id="KW-0648">Protein biosynthesis</keyword>
<dbReference type="InterPro" id="IPR016024">
    <property type="entry name" value="ARM-type_fold"/>
</dbReference>
<dbReference type="Gene3D" id="3.30.760.10">
    <property type="entry name" value="RNA Cap, Translation Initiation Factor Eif4e"/>
    <property type="match status" value="1"/>
</dbReference>
<evidence type="ECO:0000313" key="5">
    <source>
        <dbReference type="Proteomes" id="UP001642540"/>
    </source>
</evidence>
<accession>A0ABP1R813</accession>
<comment type="caution">
    <text evidence="4">The sequence shown here is derived from an EMBL/GenBank/DDBJ whole genome shotgun (WGS) entry which is preliminary data.</text>
</comment>
<reference evidence="4 5" key="1">
    <citation type="submission" date="2024-08" db="EMBL/GenBank/DDBJ databases">
        <authorList>
            <person name="Cucini C."/>
            <person name="Frati F."/>
        </authorList>
    </citation>
    <scope>NUCLEOTIDE SEQUENCE [LARGE SCALE GENOMIC DNA]</scope>
</reference>
<dbReference type="Pfam" id="PF10075">
    <property type="entry name" value="CSN8_PSD8_EIF3K"/>
    <property type="match status" value="1"/>
</dbReference>
<dbReference type="SUPFAM" id="SSF55418">
    <property type="entry name" value="eIF4e-like"/>
    <property type="match status" value="1"/>
</dbReference>
<sequence length="412" mass="47091">MDNHSALQIDLDDVDVLRININKFLCSVSVERYNVDNLPVFEKYVKCQAAAGNFYDLEANLAVLKLYQLFPRCYNPDIVYLILAKALTNLPHNDFDLCRCLLGVEQFHDPGIQRLCYFDNLLEMCKFQTFWEEKSKEPGRIDEVSGFDDSIRIFICKMVSILFKNMKEPELTTVLGCKDDQELQKCMQSFDWEKGSNEVVNLFNQEGPGKAKNVAEKINLYRTFSTLINVGKTGTSNVETGNIMIPTNTTPEQKATSSNFDSGSDSDDDLSRKPSEESENEWIYVKNKTPYNSKRSTAEGIVTGKWLIFEPMDKIDETWKEISTAVAKGILGCSAKVSTIADNEVGNPYQDQDDGVICVYTYDHNDEYDVMRVRAALRRMGFTRQLAYKTDQTTLQGKYSWNSKKRVSKYYC</sequence>
<dbReference type="InterPro" id="IPR009374">
    <property type="entry name" value="eIF3k"/>
</dbReference>
<comment type="function">
    <text evidence="1">Component of the eukaryotic translation initiation factor 3 (eIF-3) complex, which is involved in protein synthesis of a specialized repertoire of mRNAs and, together with other initiation factors, stimulates binding of mRNA and methionyl-tRNAi to the 40S ribosome. The eIF-3 complex specifically targets and initiates translation of a subset of mRNAs involved in cell proliferation.</text>
</comment>
<dbReference type="InterPro" id="IPR015034">
    <property type="entry name" value="Bles03"/>
</dbReference>
<gene>
    <name evidence="4" type="ORF">ODALV1_LOCUS18244</name>
</gene>
<dbReference type="PANTHER" id="PTHR13022:SF0">
    <property type="entry name" value="EUKARYOTIC TRANSLATION INITIATION FACTOR 3 SUBUNIT K"/>
    <property type="match status" value="1"/>
</dbReference>
<organism evidence="4 5">
    <name type="scientific">Orchesella dallaii</name>
    <dbReference type="NCBI Taxonomy" id="48710"/>
    <lineage>
        <taxon>Eukaryota</taxon>
        <taxon>Metazoa</taxon>
        <taxon>Ecdysozoa</taxon>
        <taxon>Arthropoda</taxon>
        <taxon>Hexapoda</taxon>
        <taxon>Collembola</taxon>
        <taxon>Entomobryomorpha</taxon>
        <taxon>Entomobryoidea</taxon>
        <taxon>Orchesellidae</taxon>
        <taxon>Orchesellinae</taxon>
        <taxon>Orchesella</taxon>
    </lineage>
</organism>
<dbReference type="InterPro" id="IPR036390">
    <property type="entry name" value="WH_DNA-bd_sf"/>
</dbReference>
<evidence type="ECO:0000256" key="1">
    <source>
        <dbReference type="HAMAP-Rule" id="MF_03010"/>
    </source>
</evidence>
<dbReference type="InterPro" id="IPR016020">
    <property type="entry name" value="Transl_init_fac_sub12_N_euk"/>
</dbReference>
<evidence type="ECO:0000256" key="2">
    <source>
        <dbReference type="SAM" id="MobiDB-lite"/>
    </source>
</evidence>
<proteinExistence type="inferred from homology"/>
<dbReference type="Proteomes" id="UP001642540">
    <property type="component" value="Unassembled WGS sequence"/>
</dbReference>
<dbReference type="SUPFAM" id="SSF46785">
    <property type="entry name" value="Winged helix' DNA-binding domain"/>
    <property type="match status" value="1"/>
</dbReference>
<keyword evidence="1" id="KW-0396">Initiation factor</keyword>
<dbReference type="InterPro" id="IPR023398">
    <property type="entry name" value="TIF_eIF4e-like"/>
</dbReference>
<feature type="compositionally biased region" description="Polar residues" evidence="2">
    <location>
        <begin position="239"/>
        <end position="256"/>
    </location>
</feature>
<dbReference type="EMBL" id="CAXLJM020000057">
    <property type="protein sequence ID" value="CAL8118681.1"/>
    <property type="molecule type" value="Genomic_DNA"/>
</dbReference>
<dbReference type="InterPro" id="IPR033464">
    <property type="entry name" value="CSN8_PSD8_EIF3K"/>
</dbReference>
<feature type="region of interest" description="Disordered" evidence="2">
    <location>
        <begin position="239"/>
        <end position="281"/>
    </location>
</feature>
<protein>
    <recommendedName>
        <fullName evidence="1">Eukaryotic translation initiation factor 3 subunit K</fullName>
        <shortName evidence="1">eIF3k</shortName>
    </recommendedName>
    <alternativeName>
        <fullName evidence="1">eIF-3 p25</fullName>
    </alternativeName>
</protein>
<comment type="subcellular location">
    <subcellularLocation>
        <location evidence="1">Cytoplasm</location>
    </subcellularLocation>
</comment>
<dbReference type="SUPFAM" id="SSF48371">
    <property type="entry name" value="ARM repeat"/>
    <property type="match status" value="1"/>
</dbReference>
<comment type="subunit">
    <text evidence="1">Component of the eukaryotic translation initiation factor 3 (eIF-3) complex.</text>
</comment>
<keyword evidence="1" id="KW-0963">Cytoplasm</keyword>
<feature type="domain" description="CSN8/PSMD8/EIF3K" evidence="3">
    <location>
        <begin position="75"/>
        <end position="212"/>
    </location>
</feature>